<keyword evidence="10" id="KW-1185">Reference proteome</keyword>
<dbReference type="GeneID" id="17259966"/>
<dbReference type="InterPro" id="IPR011889">
    <property type="entry name" value="Liste_lipo_26"/>
</dbReference>
<evidence type="ECO:0000259" key="8">
    <source>
        <dbReference type="Pfam" id="PF00150"/>
    </source>
</evidence>
<feature type="compositionally biased region" description="Pro residues" evidence="7">
    <location>
        <begin position="444"/>
        <end position="472"/>
    </location>
</feature>
<keyword evidence="2" id="KW-0378">Hydrolase</keyword>
<reference evidence="10" key="1">
    <citation type="journal article" date="2013" name="Nature">
        <title>Pan genome of the phytoplankton Emiliania underpins its global distribution.</title>
        <authorList>
            <person name="Read B.A."/>
            <person name="Kegel J."/>
            <person name="Klute M.J."/>
            <person name="Kuo A."/>
            <person name="Lefebvre S.C."/>
            <person name="Maumus F."/>
            <person name="Mayer C."/>
            <person name="Miller J."/>
            <person name="Monier A."/>
            <person name="Salamov A."/>
            <person name="Young J."/>
            <person name="Aguilar M."/>
            <person name="Claverie J.M."/>
            <person name="Frickenhaus S."/>
            <person name="Gonzalez K."/>
            <person name="Herman E.K."/>
            <person name="Lin Y.C."/>
            <person name="Napier J."/>
            <person name="Ogata H."/>
            <person name="Sarno A.F."/>
            <person name="Shmutz J."/>
            <person name="Schroeder D."/>
            <person name="de Vargas C."/>
            <person name="Verret F."/>
            <person name="von Dassow P."/>
            <person name="Valentin K."/>
            <person name="Van de Peer Y."/>
            <person name="Wheeler G."/>
            <person name="Dacks J.B."/>
            <person name="Delwiche C.F."/>
            <person name="Dyhrman S.T."/>
            <person name="Glockner G."/>
            <person name="John U."/>
            <person name="Richards T."/>
            <person name="Worden A.Z."/>
            <person name="Zhang X."/>
            <person name="Grigoriev I.V."/>
            <person name="Allen A.E."/>
            <person name="Bidle K."/>
            <person name="Borodovsky M."/>
            <person name="Bowler C."/>
            <person name="Brownlee C."/>
            <person name="Cock J.M."/>
            <person name="Elias M."/>
            <person name="Gladyshev V.N."/>
            <person name="Groth M."/>
            <person name="Guda C."/>
            <person name="Hadaegh A."/>
            <person name="Iglesias-Rodriguez M.D."/>
            <person name="Jenkins J."/>
            <person name="Jones B.M."/>
            <person name="Lawson T."/>
            <person name="Leese F."/>
            <person name="Lindquist E."/>
            <person name="Lobanov A."/>
            <person name="Lomsadze A."/>
            <person name="Malik S.B."/>
            <person name="Marsh M.E."/>
            <person name="Mackinder L."/>
            <person name="Mock T."/>
            <person name="Mueller-Roeber B."/>
            <person name="Pagarete A."/>
            <person name="Parker M."/>
            <person name="Probert I."/>
            <person name="Quesneville H."/>
            <person name="Raines C."/>
            <person name="Rensing S.A."/>
            <person name="Riano-Pachon D.M."/>
            <person name="Richier S."/>
            <person name="Rokitta S."/>
            <person name="Shiraiwa Y."/>
            <person name="Soanes D.M."/>
            <person name="van der Giezen M."/>
            <person name="Wahlund T.M."/>
            <person name="Williams B."/>
            <person name="Wilson W."/>
            <person name="Wolfe G."/>
            <person name="Wurch L.L."/>
        </authorList>
    </citation>
    <scope>NUCLEOTIDE SEQUENCE</scope>
</reference>
<feature type="compositionally biased region" description="Basic residues" evidence="7">
    <location>
        <begin position="696"/>
        <end position="705"/>
    </location>
</feature>
<dbReference type="PROSITE" id="PS00659">
    <property type="entry name" value="GLYCOSYL_HYDROL_F5"/>
    <property type="match status" value="1"/>
</dbReference>
<dbReference type="Proteomes" id="UP000013827">
    <property type="component" value="Unassembled WGS sequence"/>
</dbReference>
<feature type="domain" description="Glycoside hydrolase family 5" evidence="8">
    <location>
        <begin position="109"/>
        <end position="404"/>
    </location>
</feature>
<evidence type="ECO:0000313" key="10">
    <source>
        <dbReference type="Proteomes" id="UP000013827"/>
    </source>
</evidence>
<dbReference type="InterPro" id="IPR017853">
    <property type="entry name" value="GH"/>
</dbReference>
<dbReference type="RefSeq" id="XP_005766248.1">
    <property type="nucleotide sequence ID" value="XM_005766191.1"/>
</dbReference>
<keyword evidence="3" id="KW-0136">Cellulose degradation</keyword>
<dbReference type="NCBIfam" id="TIGR02167">
    <property type="entry name" value="Liste_lipo_26"/>
    <property type="match status" value="1"/>
</dbReference>
<dbReference type="GO" id="GO:0004553">
    <property type="term" value="F:hydrolase activity, hydrolyzing O-glycosyl compounds"/>
    <property type="evidence" value="ECO:0007669"/>
    <property type="project" value="InterPro"/>
</dbReference>
<accession>A0A0D3IRD4</accession>
<comment type="similarity">
    <text evidence="1">Belongs to the glycosyl hydrolase 5 (cellulase A) family.</text>
</comment>
<dbReference type="KEGG" id="ehx:EMIHUDRAFT_103671"/>
<dbReference type="HOGENOM" id="CLU_378327_0_0_1"/>
<evidence type="ECO:0000256" key="6">
    <source>
        <dbReference type="ARBA" id="ARBA00023326"/>
    </source>
</evidence>
<evidence type="ECO:0000256" key="1">
    <source>
        <dbReference type="ARBA" id="ARBA00005641"/>
    </source>
</evidence>
<proteinExistence type="inferred from homology"/>
<organism evidence="9 10">
    <name type="scientific">Emiliania huxleyi (strain CCMP1516)</name>
    <dbReference type="NCBI Taxonomy" id="280463"/>
    <lineage>
        <taxon>Eukaryota</taxon>
        <taxon>Haptista</taxon>
        <taxon>Haptophyta</taxon>
        <taxon>Prymnesiophyceae</taxon>
        <taxon>Isochrysidales</taxon>
        <taxon>Noelaerhabdaceae</taxon>
        <taxon>Emiliania</taxon>
    </lineage>
</organism>
<feature type="region of interest" description="Disordered" evidence="7">
    <location>
        <begin position="667"/>
        <end position="733"/>
    </location>
</feature>
<dbReference type="PANTHER" id="PTHR35923">
    <property type="entry name" value="MAJOR EXTRACELLULAR ENDOGLUCANASE"/>
    <property type="match status" value="1"/>
</dbReference>
<dbReference type="Gene3D" id="3.20.20.80">
    <property type="entry name" value="Glycosidases"/>
    <property type="match status" value="1"/>
</dbReference>
<dbReference type="GO" id="GO:0030245">
    <property type="term" value="P:cellulose catabolic process"/>
    <property type="evidence" value="ECO:0007669"/>
    <property type="project" value="UniProtKB-KW"/>
</dbReference>
<dbReference type="InterPro" id="IPR018087">
    <property type="entry name" value="Glyco_hydro_5_CS"/>
</dbReference>
<dbReference type="EnsemblProtists" id="EOD13819">
    <property type="protein sequence ID" value="EOD13819"/>
    <property type="gene ID" value="EMIHUDRAFT_103671"/>
</dbReference>
<feature type="region of interest" description="Disordered" evidence="7">
    <location>
        <begin position="437"/>
        <end position="478"/>
    </location>
</feature>
<keyword evidence="6" id="KW-0624">Polysaccharide degradation</keyword>
<dbReference type="SUPFAM" id="SSF51445">
    <property type="entry name" value="(Trans)glycosidases"/>
    <property type="match status" value="1"/>
</dbReference>
<dbReference type="Pfam" id="PF00150">
    <property type="entry name" value="Cellulase"/>
    <property type="match status" value="1"/>
</dbReference>
<dbReference type="AlphaFoldDB" id="A0A0D3IRD4"/>
<dbReference type="InterPro" id="IPR001547">
    <property type="entry name" value="Glyco_hydro_5"/>
</dbReference>
<evidence type="ECO:0000256" key="2">
    <source>
        <dbReference type="ARBA" id="ARBA00022801"/>
    </source>
</evidence>
<evidence type="ECO:0000313" key="9">
    <source>
        <dbReference type="EnsemblProtists" id="EOD13819"/>
    </source>
</evidence>
<evidence type="ECO:0000256" key="7">
    <source>
        <dbReference type="SAM" id="MobiDB-lite"/>
    </source>
</evidence>
<keyword evidence="4" id="KW-0119">Carbohydrate metabolism</keyword>
<dbReference type="InterPro" id="IPR005046">
    <property type="entry name" value="DUF285"/>
</dbReference>
<evidence type="ECO:0000256" key="3">
    <source>
        <dbReference type="ARBA" id="ARBA00023001"/>
    </source>
</evidence>
<protein>
    <recommendedName>
        <fullName evidence="8">Glycoside hydrolase family 5 domain-containing protein</fullName>
    </recommendedName>
</protein>
<reference evidence="9" key="2">
    <citation type="submission" date="2024-10" db="UniProtKB">
        <authorList>
            <consortium name="EnsemblProtists"/>
        </authorList>
    </citation>
    <scope>IDENTIFICATION</scope>
</reference>
<dbReference type="eggNOG" id="ENOG502S659">
    <property type="taxonomic scope" value="Eukaryota"/>
</dbReference>
<dbReference type="Pfam" id="PF03382">
    <property type="entry name" value="DUF285"/>
    <property type="match status" value="2"/>
</dbReference>
<evidence type="ECO:0000256" key="4">
    <source>
        <dbReference type="ARBA" id="ARBA00023277"/>
    </source>
</evidence>
<feature type="compositionally biased region" description="Pro residues" evidence="7">
    <location>
        <begin position="667"/>
        <end position="682"/>
    </location>
</feature>
<dbReference type="STRING" id="2903.R1DYN3"/>
<name>A0A0D3IRD4_EMIH1</name>
<evidence type="ECO:0000256" key="5">
    <source>
        <dbReference type="ARBA" id="ARBA00023295"/>
    </source>
</evidence>
<dbReference type="PANTHER" id="PTHR35923:SF2">
    <property type="entry name" value="ENDOGLUCANASE"/>
    <property type="match status" value="1"/>
</dbReference>
<dbReference type="PaxDb" id="2903-EOD13819"/>
<sequence length="733" mass="79425">MAGEAVTAMIVAADAGDNPLADRREDREAAAARERKAKVAKLNSQTANAMEVVRAQQAAKERGAFDEAALRANEVLGDGGRLWLEPLSARHWRQELLLKGASWFGFQSDTACVHELYKGWANLGYAVDDYIAFLTRHGFNSVRLPLSVEHVASNPTLTGSCGREWEGLRSLAALDDLVRRLQDAGIYVMLGIHVIATDTNSALWCQSVEGGCSSEDEEPLFDAWSSLVTRYCASPNVIAADLYNEPFGATWGSGDRRTDWDLAAERLGNHVLARCPRWLIFVQGIANNGGWCRNHPSGLHSGHTCWWGEAVHPHRAHPIELSDASKLVLSPHAYGDDSKNPNHPGTPEVWDTHWGLIPSEEGTPVVLGEWGGLWDDTGPWQERMQEYLIDRGLGHFYWSLNDNSFDTGGLYNSVNQPKWDMLASSLASSVPGFQAAAAALSNQPPSPPSPSPSPLPPLPPRPPPPSPPPSSPPTLGTFADKPALQAAVDLWCSDEAAARATYGDISGWDVSAITDMQCLFSAWSWCNGGGSTTGKDTCNPDISAWDTSAVSNMKSMFDSASSFDQDIGSWDVSAATNMRGMFFEASSFDQDIGSWDVSAVTDMLDMFMWASSFDQDIGAWDVSAATEMSGMFYGASSLSDCNKALIHAGFDAQTSAWTYSWGSLECPSPPRPPPRPPHPPGQAPFLAKVTDGKSKTFGKSKKNRKNPWFSAKATRRSSPSPLFGAIVGSSRAR</sequence>
<keyword evidence="5" id="KW-0326">Glycosidase</keyword>